<organism evidence="1 3">
    <name type="scientific">Medicago truncatula</name>
    <name type="common">Barrel medic</name>
    <name type="synonym">Medicago tribuloides</name>
    <dbReference type="NCBI Taxonomy" id="3880"/>
    <lineage>
        <taxon>Eukaryota</taxon>
        <taxon>Viridiplantae</taxon>
        <taxon>Streptophyta</taxon>
        <taxon>Embryophyta</taxon>
        <taxon>Tracheophyta</taxon>
        <taxon>Spermatophyta</taxon>
        <taxon>Magnoliopsida</taxon>
        <taxon>eudicotyledons</taxon>
        <taxon>Gunneridae</taxon>
        <taxon>Pentapetalae</taxon>
        <taxon>rosids</taxon>
        <taxon>fabids</taxon>
        <taxon>Fabales</taxon>
        <taxon>Fabaceae</taxon>
        <taxon>Papilionoideae</taxon>
        <taxon>50 kb inversion clade</taxon>
        <taxon>NPAAA clade</taxon>
        <taxon>Hologalegina</taxon>
        <taxon>IRL clade</taxon>
        <taxon>Trifolieae</taxon>
        <taxon>Medicago</taxon>
    </lineage>
</organism>
<evidence type="ECO:0000313" key="1">
    <source>
        <dbReference type="EMBL" id="KEH42073.1"/>
    </source>
</evidence>
<sequence>MAPFEVGDPYGSCMRIEDIKDKTYALIKNSLNATHSSFTSTGEMFFSPAT</sequence>
<dbReference type="EnsemblPlants" id="KEH42073">
    <property type="protein sequence ID" value="KEH42073"/>
    <property type="gene ID" value="MTR_1g060730"/>
</dbReference>
<dbReference type="HOGENOM" id="CLU_3127302_0_0_1"/>
<reference evidence="2" key="3">
    <citation type="submission" date="2015-04" db="UniProtKB">
        <authorList>
            <consortium name="EnsemblPlants"/>
        </authorList>
    </citation>
    <scope>IDENTIFICATION</scope>
    <source>
        <strain evidence="2">cv. Jemalong A17</strain>
    </source>
</reference>
<reference evidence="1 3" key="2">
    <citation type="journal article" date="2014" name="BMC Genomics">
        <title>An improved genome release (version Mt4.0) for the model legume Medicago truncatula.</title>
        <authorList>
            <person name="Tang H."/>
            <person name="Krishnakumar V."/>
            <person name="Bidwell S."/>
            <person name="Rosen B."/>
            <person name="Chan A."/>
            <person name="Zhou S."/>
            <person name="Gentzbittel L."/>
            <person name="Childs K.L."/>
            <person name="Yandell M."/>
            <person name="Gundlach H."/>
            <person name="Mayer K.F."/>
            <person name="Schwartz D.C."/>
            <person name="Town C.D."/>
        </authorList>
    </citation>
    <scope>GENOME REANNOTATION</scope>
    <source>
        <strain evidence="1">A17</strain>
        <strain evidence="2 3">cv. Jemalong A17</strain>
    </source>
</reference>
<proteinExistence type="predicted"/>
<dbReference type="Proteomes" id="UP000002051">
    <property type="component" value="Unassembled WGS sequence"/>
</dbReference>
<gene>
    <name evidence="1" type="ordered locus">MTR_1g060730</name>
</gene>
<protein>
    <submittedName>
        <fullName evidence="1 2">Uncharacterized protein</fullName>
    </submittedName>
</protein>
<evidence type="ECO:0000313" key="3">
    <source>
        <dbReference type="Proteomes" id="UP000002051"/>
    </source>
</evidence>
<dbReference type="AlphaFoldDB" id="A0A072VKW3"/>
<reference evidence="1 3" key="1">
    <citation type="journal article" date="2011" name="Nature">
        <title>The Medicago genome provides insight into the evolution of rhizobial symbioses.</title>
        <authorList>
            <person name="Young N.D."/>
            <person name="Debelle F."/>
            <person name="Oldroyd G.E."/>
            <person name="Geurts R."/>
            <person name="Cannon S.B."/>
            <person name="Udvardi M.K."/>
            <person name="Benedito V.A."/>
            <person name="Mayer K.F."/>
            <person name="Gouzy J."/>
            <person name="Schoof H."/>
            <person name="Van de Peer Y."/>
            <person name="Proost S."/>
            <person name="Cook D.R."/>
            <person name="Meyers B.C."/>
            <person name="Spannagl M."/>
            <person name="Cheung F."/>
            <person name="De Mita S."/>
            <person name="Krishnakumar V."/>
            <person name="Gundlach H."/>
            <person name="Zhou S."/>
            <person name="Mudge J."/>
            <person name="Bharti A.K."/>
            <person name="Murray J.D."/>
            <person name="Naoumkina M.A."/>
            <person name="Rosen B."/>
            <person name="Silverstein K.A."/>
            <person name="Tang H."/>
            <person name="Rombauts S."/>
            <person name="Zhao P.X."/>
            <person name="Zhou P."/>
            <person name="Barbe V."/>
            <person name="Bardou P."/>
            <person name="Bechner M."/>
            <person name="Bellec A."/>
            <person name="Berger A."/>
            <person name="Berges H."/>
            <person name="Bidwell S."/>
            <person name="Bisseling T."/>
            <person name="Choisne N."/>
            <person name="Couloux A."/>
            <person name="Denny R."/>
            <person name="Deshpande S."/>
            <person name="Dai X."/>
            <person name="Doyle J.J."/>
            <person name="Dudez A.M."/>
            <person name="Farmer A.D."/>
            <person name="Fouteau S."/>
            <person name="Franken C."/>
            <person name="Gibelin C."/>
            <person name="Gish J."/>
            <person name="Goldstein S."/>
            <person name="Gonzalez A.J."/>
            <person name="Green P.J."/>
            <person name="Hallab A."/>
            <person name="Hartog M."/>
            <person name="Hua A."/>
            <person name="Humphray S.J."/>
            <person name="Jeong D.H."/>
            <person name="Jing Y."/>
            <person name="Jocker A."/>
            <person name="Kenton S.M."/>
            <person name="Kim D.J."/>
            <person name="Klee K."/>
            <person name="Lai H."/>
            <person name="Lang C."/>
            <person name="Lin S."/>
            <person name="Macmil S.L."/>
            <person name="Magdelenat G."/>
            <person name="Matthews L."/>
            <person name="McCorrison J."/>
            <person name="Monaghan E.L."/>
            <person name="Mun J.H."/>
            <person name="Najar F.Z."/>
            <person name="Nicholson C."/>
            <person name="Noirot C."/>
            <person name="O'Bleness M."/>
            <person name="Paule C.R."/>
            <person name="Poulain J."/>
            <person name="Prion F."/>
            <person name="Qin B."/>
            <person name="Qu C."/>
            <person name="Retzel E.F."/>
            <person name="Riddle C."/>
            <person name="Sallet E."/>
            <person name="Samain S."/>
            <person name="Samson N."/>
            <person name="Sanders I."/>
            <person name="Saurat O."/>
            <person name="Scarpelli C."/>
            <person name="Schiex T."/>
            <person name="Segurens B."/>
            <person name="Severin A.J."/>
            <person name="Sherrier D.J."/>
            <person name="Shi R."/>
            <person name="Sims S."/>
            <person name="Singer S.R."/>
            <person name="Sinharoy S."/>
            <person name="Sterck L."/>
            <person name="Viollet A."/>
            <person name="Wang B.B."/>
            <person name="Wang K."/>
            <person name="Wang M."/>
            <person name="Wang X."/>
            <person name="Warfsmann J."/>
            <person name="Weissenbach J."/>
            <person name="White D.D."/>
            <person name="White J.D."/>
            <person name="Wiley G.B."/>
            <person name="Wincker P."/>
            <person name="Xing Y."/>
            <person name="Yang L."/>
            <person name="Yao Z."/>
            <person name="Ying F."/>
            <person name="Zhai J."/>
            <person name="Zhou L."/>
            <person name="Zuber A."/>
            <person name="Denarie J."/>
            <person name="Dixon R.A."/>
            <person name="May G.D."/>
            <person name="Schwartz D.C."/>
            <person name="Rogers J."/>
            <person name="Quetier F."/>
            <person name="Town C.D."/>
            <person name="Roe B.A."/>
        </authorList>
    </citation>
    <scope>NUCLEOTIDE SEQUENCE [LARGE SCALE GENOMIC DNA]</scope>
    <source>
        <strain evidence="1">A17</strain>
        <strain evidence="2 3">cv. Jemalong A17</strain>
    </source>
</reference>
<keyword evidence="3" id="KW-1185">Reference proteome</keyword>
<dbReference type="EMBL" id="CM001217">
    <property type="protein sequence ID" value="KEH42073.1"/>
    <property type="molecule type" value="Genomic_DNA"/>
</dbReference>
<accession>A0A072VKW3</accession>
<evidence type="ECO:0000313" key="2">
    <source>
        <dbReference type="EnsemblPlants" id="KEH42073"/>
    </source>
</evidence>
<name>A0A072VKW3_MEDTR</name>